<dbReference type="AlphaFoldDB" id="A0A0A3Z0V4"/>
<keyword evidence="2" id="KW-1185">Reference proteome</keyword>
<gene>
    <name evidence="1" type="ORF">NG99_17015</name>
</gene>
<name>A0A0A3Z0V4_9GAMM</name>
<dbReference type="RefSeq" id="WP_034895520.1">
    <property type="nucleotide sequence ID" value="NZ_JRUQ01000048.1"/>
</dbReference>
<dbReference type="OrthoDB" id="6624587at2"/>
<dbReference type="EMBL" id="JRUQ01000048">
    <property type="protein sequence ID" value="KGT91266.1"/>
    <property type="molecule type" value="Genomic_DNA"/>
</dbReference>
<proteinExistence type="predicted"/>
<reference evidence="1 2" key="1">
    <citation type="submission" date="2014-10" db="EMBL/GenBank/DDBJ databases">
        <title>Genome sequence of Erwinia typographi M043b.</title>
        <authorList>
            <person name="Chan K.-G."/>
            <person name="Tan W.-S."/>
        </authorList>
    </citation>
    <scope>NUCLEOTIDE SEQUENCE [LARGE SCALE GENOMIC DNA]</scope>
    <source>
        <strain evidence="1 2">M043b</strain>
    </source>
</reference>
<accession>A0A0A3Z0V4</accession>
<organism evidence="1 2">
    <name type="scientific">Erwinia typographi</name>
    <dbReference type="NCBI Taxonomy" id="371042"/>
    <lineage>
        <taxon>Bacteria</taxon>
        <taxon>Pseudomonadati</taxon>
        <taxon>Pseudomonadota</taxon>
        <taxon>Gammaproteobacteria</taxon>
        <taxon>Enterobacterales</taxon>
        <taxon>Erwiniaceae</taxon>
        <taxon>Erwinia</taxon>
    </lineage>
</organism>
<comment type="caution">
    <text evidence="1">The sequence shown here is derived from an EMBL/GenBank/DDBJ whole genome shotgun (WGS) entry which is preliminary data.</text>
</comment>
<sequence length="114" mass="12795">MTSLIERNRNRVIDATMTQINVRTGTNHTAVNLPDGSVTTIEVTAETLRKALIKLFEKPAYATRSHADAEQQIISNYSACVTRDFDKLTVHGNAFIRVLLDNLVEQAFFSRSIK</sequence>
<evidence type="ECO:0000313" key="1">
    <source>
        <dbReference type="EMBL" id="KGT91266.1"/>
    </source>
</evidence>
<dbReference type="STRING" id="371042.NG99_17015"/>
<evidence type="ECO:0000313" key="2">
    <source>
        <dbReference type="Proteomes" id="UP000030351"/>
    </source>
</evidence>
<protein>
    <submittedName>
        <fullName evidence="1">Uncharacterized protein</fullName>
    </submittedName>
</protein>
<dbReference type="Proteomes" id="UP000030351">
    <property type="component" value="Unassembled WGS sequence"/>
</dbReference>